<evidence type="ECO:0000256" key="1">
    <source>
        <dbReference type="ARBA" id="ARBA00004230"/>
    </source>
</evidence>
<keyword evidence="5" id="KW-0969">Cilium</keyword>
<evidence type="ECO:0000256" key="2">
    <source>
        <dbReference type="ARBA" id="ARBA00016322"/>
    </source>
</evidence>
<dbReference type="SMART" id="SM00698">
    <property type="entry name" value="MORN"/>
    <property type="match status" value="2"/>
</dbReference>
<evidence type="ECO:0000313" key="9">
    <source>
        <dbReference type="Proteomes" id="UP001189429"/>
    </source>
</evidence>
<proteinExistence type="predicted"/>
<keyword evidence="6" id="KW-0966">Cell projection</keyword>
<dbReference type="SUPFAM" id="SSF82185">
    <property type="entry name" value="Histone H3 K4-specific methyltransferase SET7/9 N-terminal domain"/>
    <property type="match status" value="1"/>
</dbReference>
<dbReference type="PANTHER" id="PTHR46437">
    <property type="entry name" value="MORN REPEAT-CONTAINING PROTEIN 5"/>
    <property type="match status" value="1"/>
</dbReference>
<keyword evidence="3" id="KW-0677">Repeat</keyword>
<comment type="subcellular location">
    <subcellularLocation>
        <location evidence="1">Cell projection</location>
        <location evidence="1">Cilium</location>
        <location evidence="1">Flagellum</location>
    </subcellularLocation>
</comment>
<dbReference type="Proteomes" id="UP001189429">
    <property type="component" value="Unassembled WGS sequence"/>
</dbReference>
<dbReference type="PANTHER" id="PTHR46437:SF1">
    <property type="entry name" value="MORN REPEAT-CONTAINING PROTEIN 5"/>
    <property type="match status" value="1"/>
</dbReference>
<dbReference type="EMBL" id="CAUYUJ010021515">
    <property type="protein sequence ID" value="CAK0905166.1"/>
    <property type="molecule type" value="Genomic_DNA"/>
</dbReference>
<accession>A0ABN9XYF3</accession>
<sequence length="217" mass="24004">MSTWSGTEYAGPEKNEWFEGEGRFKFPNGVVYEGEFRKGEFHGEGALVYPNGGRYQARWERGYAVEGKYLFKDELLYEDPDKNWQYVSQGDRRFYTEVRQGLNPAGKTLLTNEAAPPPIPKGTYDYGSGYFDPKSEDQGQRLGGGAGLRDRVGGALDQGALQKGLRRGPAPRRPPHVDRGCGDGSASRCCEPAVGSHVGGCPVNLAMRLSSFLTRRR</sequence>
<reference evidence="8" key="1">
    <citation type="submission" date="2023-10" db="EMBL/GenBank/DDBJ databases">
        <authorList>
            <person name="Chen Y."/>
            <person name="Shah S."/>
            <person name="Dougan E. K."/>
            <person name="Thang M."/>
            <person name="Chan C."/>
        </authorList>
    </citation>
    <scope>NUCLEOTIDE SEQUENCE [LARGE SCALE GENOMIC DNA]</scope>
</reference>
<evidence type="ECO:0000256" key="3">
    <source>
        <dbReference type="ARBA" id="ARBA00022737"/>
    </source>
</evidence>
<gene>
    <name evidence="8" type="ORF">PCOR1329_LOCUS80956</name>
</gene>
<evidence type="ECO:0000256" key="5">
    <source>
        <dbReference type="ARBA" id="ARBA00023069"/>
    </source>
</evidence>
<feature type="region of interest" description="Disordered" evidence="7">
    <location>
        <begin position="160"/>
        <end position="185"/>
    </location>
</feature>
<keyword evidence="9" id="KW-1185">Reference proteome</keyword>
<evidence type="ECO:0000256" key="6">
    <source>
        <dbReference type="ARBA" id="ARBA00023273"/>
    </source>
</evidence>
<evidence type="ECO:0000256" key="7">
    <source>
        <dbReference type="SAM" id="MobiDB-lite"/>
    </source>
</evidence>
<dbReference type="InterPro" id="IPR003409">
    <property type="entry name" value="MORN"/>
</dbReference>
<organism evidence="8 9">
    <name type="scientific">Prorocentrum cordatum</name>
    <dbReference type="NCBI Taxonomy" id="2364126"/>
    <lineage>
        <taxon>Eukaryota</taxon>
        <taxon>Sar</taxon>
        <taxon>Alveolata</taxon>
        <taxon>Dinophyceae</taxon>
        <taxon>Prorocentrales</taxon>
        <taxon>Prorocentraceae</taxon>
        <taxon>Prorocentrum</taxon>
    </lineage>
</organism>
<name>A0ABN9XYF3_9DINO</name>
<dbReference type="Pfam" id="PF02493">
    <property type="entry name" value="MORN"/>
    <property type="match status" value="2"/>
</dbReference>
<dbReference type="InterPro" id="IPR042814">
    <property type="entry name" value="Morn5"/>
</dbReference>
<comment type="caution">
    <text evidence="8">The sequence shown here is derived from an EMBL/GenBank/DDBJ whole genome shotgun (WGS) entry which is preliminary data.</text>
</comment>
<keyword evidence="4" id="KW-0282">Flagellum</keyword>
<protein>
    <recommendedName>
        <fullName evidence="2">MORN repeat-containing protein 5</fullName>
    </recommendedName>
</protein>
<evidence type="ECO:0000256" key="4">
    <source>
        <dbReference type="ARBA" id="ARBA00022846"/>
    </source>
</evidence>
<dbReference type="Gene3D" id="2.20.110.10">
    <property type="entry name" value="Histone H3 K4-specific methyltransferase SET7/9 N-terminal domain"/>
    <property type="match status" value="1"/>
</dbReference>
<evidence type="ECO:0000313" key="8">
    <source>
        <dbReference type="EMBL" id="CAK0905166.1"/>
    </source>
</evidence>
<feature type="compositionally biased region" description="Basic residues" evidence="7">
    <location>
        <begin position="164"/>
        <end position="174"/>
    </location>
</feature>